<name>A0A5B7J968_PORTR</name>
<evidence type="ECO:0000313" key="1">
    <source>
        <dbReference type="EMBL" id="MPC92722.1"/>
    </source>
</evidence>
<comment type="caution">
    <text evidence="1">The sequence shown here is derived from an EMBL/GenBank/DDBJ whole genome shotgun (WGS) entry which is preliminary data.</text>
</comment>
<proteinExistence type="predicted"/>
<dbReference type="Proteomes" id="UP000324222">
    <property type="component" value="Unassembled WGS sequence"/>
</dbReference>
<keyword evidence="2" id="KW-1185">Reference proteome</keyword>
<evidence type="ECO:0000313" key="2">
    <source>
        <dbReference type="Proteomes" id="UP000324222"/>
    </source>
</evidence>
<accession>A0A5B7J968</accession>
<protein>
    <submittedName>
        <fullName evidence="1">Uncharacterized protein</fullName>
    </submittedName>
</protein>
<dbReference type="AlphaFoldDB" id="A0A5B7J968"/>
<dbReference type="EMBL" id="VSRR010092275">
    <property type="protein sequence ID" value="MPC92722.1"/>
    <property type="molecule type" value="Genomic_DNA"/>
</dbReference>
<sequence>MFSVLRNTPGVEQFGHTRA</sequence>
<gene>
    <name evidence="1" type="ORF">E2C01_087828</name>
</gene>
<organism evidence="1 2">
    <name type="scientific">Portunus trituberculatus</name>
    <name type="common">Swimming crab</name>
    <name type="synonym">Neptunus trituberculatus</name>
    <dbReference type="NCBI Taxonomy" id="210409"/>
    <lineage>
        <taxon>Eukaryota</taxon>
        <taxon>Metazoa</taxon>
        <taxon>Ecdysozoa</taxon>
        <taxon>Arthropoda</taxon>
        <taxon>Crustacea</taxon>
        <taxon>Multicrustacea</taxon>
        <taxon>Malacostraca</taxon>
        <taxon>Eumalacostraca</taxon>
        <taxon>Eucarida</taxon>
        <taxon>Decapoda</taxon>
        <taxon>Pleocyemata</taxon>
        <taxon>Brachyura</taxon>
        <taxon>Eubrachyura</taxon>
        <taxon>Portunoidea</taxon>
        <taxon>Portunidae</taxon>
        <taxon>Portuninae</taxon>
        <taxon>Portunus</taxon>
    </lineage>
</organism>
<reference evidence="1 2" key="1">
    <citation type="submission" date="2019-05" db="EMBL/GenBank/DDBJ databases">
        <title>Another draft genome of Portunus trituberculatus and its Hox gene families provides insights of decapod evolution.</title>
        <authorList>
            <person name="Jeong J.-H."/>
            <person name="Song I."/>
            <person name="Kim S."/>
            <person name="Choi T."/>
            <person name="Kim D."/>
            <person name="Ryu S."/>
            <person name="Kim W."/>
        </authorList>
    </citation>
    <scope>NUCLEOTIDE SEQUENCE [LARGE SCALE GENOMIC DNA]</scope>
    <source>
        <tissue evidence="1">Muscle</tissue>
    </source>
</reference>